<keyword evidence="3" id="KW-1185">Reference proteome</keyword>
<organism evidence="2 3">
    <name type="scientific">Penicillium cosmopolitanum</name>
    <dbReference type="NCBI Taxonomy" id="1131564"/>
    <lineage>
        <taxon>Eukaryota</taxon>
        <taxon>Fungi</taxon>
        <taxon>Dikarya</taxon>
        <taxon>Ascomycota</taxon>
        <taxon>Pezizomycotina</taxon>
        <taxon>Eurotiomycetes</taxon>
        <taxon>Eurotiomycetidae</taxon>
        <taxon>Eurotiales</taxon>
        <taxon>Aspergillaceae</taxon>
        <taxon>Penicillium</taxon>
    </lineage>
</organism>
<dbReference type="SUPFAM" id="SSF51735">
    <property type="entry name" value="NAD(P)-binding Rossmann-fold domains"/>
    <property type="match status" value="1"/>
</dbReference>
<sequence length="307" mass="33355">MSSVIVFGPTGSVGSVVAITAQQLGAKVFLAMRDTTKAIPGLTPEAEKAGEFERIQADLTQPESVTAAVQLSGAKRAFIYRANGMPDHMRSTLIALKSAGIEFVVFLSSYTIAGDPRDVDPEDMIPFIHAQIEINLDEVFGADHYVAIRPGGFATNLLRFKDGIVSGELKMFGPMFKMDFVTPVDMGQISGTVLVQGPKNNQRKVYVYGPQILPQKEGVEVIAKVLGKEVKFLPVTPSQAIEQFMASGVPKPVALYMVDKLDSSDNADQERAHYASGLENVKLYLGRPATTLEAWAEEIKDVFEDRG</sequence>
<dbReference type="InterPro" id="IPR008030">
    <property type="entry name" value="NmrA-like"/>
</dbReference>
<name>A0A9W9WAW3_9EURO</name>
<accession>A0A9W9WAW3</accession>
<dbReference type="InterPro" id="IPR036291">
    <property type="entry name" value="NAD(P)-bd_dom_sf"/>
</dbReference>
<dbReference type="EMBL" id="JAPZBU010000003">
    <property type="protein sequence ID" value="KAJ5413966.1"/>
    <property type="molecule type" value="Genomic_DNA"/>
</dbReference>
<evidence type="ECO:0000313" key="2">
    <source>
        <dbReference type="EMBL" id="KAJ5413966.1"/>
    </source>
</evidence>
<dbReference type="InterPro" id="IPR051604">
    <property type="entry name" value="Ergot_Alk_Oxidoreductase"/>
</dbReference>
<dbReference type="PANTHER" id="PTHR43162">
    <property type="match status" value="1"/>
</dbReference>
<reference evidence="2" key="2">
    <citation type="journal article" date="2023" name="IMA Fungus">
        <title>Comparative genomic study of the Penicillium genus elucidates a diverse pangenome and 15 lateral gene transfer events.</title>
        <authorList>
            <person name="Petersen C."/>
            <person name="Sorensen T."/>
            <person name="Nielsen M.R."/>
            <person name="Sondergaard T.E."/>
            <person name="Sorensen J.L."/>
            <person name="Fitzpatrick D.A."/>
            <person name="Frisvad J.C."/>
            <person name="Nielsen K.L."/>
        </authorList>
    </citation>
    <scope>NUCLEOTIDE SEQUENCE</scope>
    <source>
        <strain evidence="2">IBT 29677</strain>
    </source>
</reference>
<evidence type="ECO:0000259" key="1">
    <source>
        <dbReference type="Pfam" id="PF05368"/>
    </source>
</evidence>
<comment type="caution">
    <text evidence="2">The sequence shown here is derived from an EMBL/GenBank/DDBJ whole genome shotgun (WGS) entry which is preliminary data.</text>
</comment>
<dbReference type="GeneID" id="81364210"/>
<protein>
    <recommendedName>
        <fullName evidence="1">NmrA-like domain-containing protein</fullName>
    </recommendedName>
</protein>
<dbReference type="AlphaFoldDB" id="A0A9W9WAW3"/>
<feature type="domain" description="NmrA-like" evidence="1">
    <location>
        <begin position="2"/>
        <end position="295"/>
    </location>
</feature>
<proteinExistence type="predicted"/>
<gene>
    <name evidence="2" type="ORF">N7509_000593</name>
</gene>
<dbReference type="Gene3D" id="3.40.50.720">
    <property type="entry name" value="NAD(P)-binding Rossmann-like Domain"/>
    <property type="match status" value="1"/>
</dbReference>
<evidence type="ECO:0000313" key="3">
    <source>
        <dbReference type="Proteomes" id="UP001147747"/>
    </source>
</evidence>
<dbReference type="PANTHER" id="PTHR43162:SF1">
    <property type="entry name" value="PRESTALK A DIFFERENTIATION PROTEIN A"/>
    <property type="match status" value="1"/>
</dbReference>
<dbReference type="OrthoDB" id="419598at2759"/>
<dbReference type="Proteomes" id="UP001147747">
    <property type="component" value="Unassembled WGS sequence"/>
</dbReference>
<dbReference type="RefSeq" id="XP_056493812.1">
    <property type="nucleotide sequence ID" value="XM_056625230.1"/>
</dbReference>
<dbReference type="Pfam" id="PF05368">
    <property type="entry name" value="NmrA"/>
    <property type="match status" value="1"/>
</dbReference>
<reference evidence="2" key="1">
    <citation type="submission" date="2022-12" db="EMBL/GenBank/DDBJ databases">
        <authorList>
            <person name="Petersen C."/>
        </authorList>
    </citation>
    <scope>NUCLEOTIDE SEQUENCE</scope>
    <source>
        <strain evidence="2">IBT 29677</strain>
    </source>
</reference>